<sequence>MRYGEKNGILAVDKLRSDRMEDKQSGRKFNRDGRKGQALKHLYWRGNIFTPTRAWLYLDFCSFCRCSLGSSCWPITFAQYETGKISHTQIHIGLHCECPVKCRSAKGVFQVLLF</sequence>
<evidence type="ECO:0000313" key="2">
    <source>
        <dbReference type="Proteomes" id="UP000824782"/>
    </source>
</evidence>
<organism evidence="1 2">
    <name type="scientific">Engystomops pustulosus</name>
    <name type="common">Tungara frog</name>
    <name type="synonym">Physalaemus pustulosus</name>
    <dbReference type="NCBI Taxonomy" id="76066"/>
    <lineage>
        <taxon>Eukaryota</taxon>
        <taxon>Metazoa</taxon>
        <taxon>Chordata</taxon>
        <taxon>Craniata</taxon>
        <taxon>Vertebrata</taxon>
        <taxon>Euteleostomi</taxon>
        <taxon>Amphibia</taxon>
        <taxon>Batrachia</taxon>
        <taxon>Anura</taxon>
        <taxon>Neobatrachia</taxon>
        <taxon>Hyloidea</taxon>
        <taxon>Leptodactylidae</taxon>
        <taxon>Leiuperinae</taxon>
        <taxon>Engystomops</taxon>
    </lineage>
</organism>
<dbReference type="EMBL" id="WNYA01000001">
    <property type="protein sequence ID" value="KAG8594734.1"/>
    <property type="molecule type" value="Genomic_DNA"/>
</dbReference>
<reference evidence="1" key="1">
    <citation type="thesis" date="2020" institute="ProQuest LLC" country="789 East Eisenhower Parkway, Ann Arbor, MI, USA">
        <title>Comparative Genomics and Chromosome Evolution.</title>
        <authorList>
            <person name="Mudd A.B."/>
        </authorList>
    </citation>
    <scope>NUCLEOTIDE SEQUENCE</scope>
    <source>
        <strain evidence="1">237g6f4</strain>
        <tissue evidence="1">Blood</tissue>
    </source>
</reference>
<evidence type="ECO:0000313" key="1">
    <source>
        <dbReference type="EMBL" id="KAG8594734.1"/>
    </source>
</evidence>
<accession>A0AAV7DCT5</accession>
<gene>
    <name evidence="1" type="ORF">GDO81_001313</name>
</gene>
<dbReference type="Proteomes" id="UP000824782">
    <property type="component" value="Unassembled WGS sequence"/>
</dbReference>
<protein>
    <submittedName>
        <fullName evidence="1">Uncharacterized protein</fullName>
    </submittedName>
</protein>
<proteinExistence type="predicted"/>
<name>A0AAV7DCT5_ENGPU</name>
<comment type="caution">
    <text evidence="1">The sequence shown here is derived from an EMBL/GenBank/DDBJ whole genome shotgun (WGS) entry which is preliminary data.</text>
</comment>
<keyword evidence="2" id="KW-1185">Reference proteome</keyword>
<dbReference type="AlphaFoldDB" id="A0AAV7DCT5"/>